<sequence>MTNHSLSSCCLSGKVRSGQPTGKEETIAGLPTYVALPESGDKSQAVFFMHDVFGWGFPNVRMLADSYAYAGIAAFIPDLHADDSLPIASLQDVDPPLAVKENLSAEEKKKKSERMHAAYGPWLGRHGDDVTVPRVDAFIAALKEMPGVKKIGALGFCWGAKYVLREVRHGTVDAGVACHPSLVSVPGDFEGIQKPLSVACGTKDSMLSMEEVVKIQETLAKASVPSEVRLYKDQVHGFALRGDWSSDADAQAMDEAEQQGIAWFKKYLD</sequence>
<evidence type="ECO:0000313" key="3">
    <source>
        <dbReference type="EMBL" id="KAF2405626.1"/>
    </source>
</evidence>
<dbReference type="OrthoDB" id="17560at2759"/>
<dbReference type="PANTHER" id="PTHR17630">
    <property type="entry name" value="DIENELACTONE HYDROLASE"/>
    <property type="match status" value="1"/>
</dbReference>
<keyword evidence="3" id="KW-0378">Hydrolase</keyword>
<feature type="domain" description="Dienelactone hydrolase" evidence="2">
    <location>
        <begin position="31"/>
        <end position="268"/>
    </location>
</feature>
<dbReference type="SUPFAM" id="SSF53474">
    <property type="entry name" value="alpha/beta-Hydrolases"/>
    <property type="match status" value="1"/>
</dbReference>
<accession>A0A6G1IBY5</accession>
<evidence type="ECO:0000313" key="4">
    <source>
        <dbReference type="Proteomes" id="UP000799640"/>
    </source>
</evidence>
<dbReference type="GO" id="GO:0016787">
    <property type="term" value="F:hydrolase activity"/>
    <property type="evidence" value="ECO:0007669"/>
    <property type="project" value="UniProtKB-KW"/>
</dbReference>
<feature type="compositionally biased region" description="Polar residues" evidence="1">
    <location>
        <begin position="1"/>
        <end position="10"/>
    </location>
</feature>
<feature type="region of interest" description="Disordered" evidence="1">
    <location>
        <begin position="1"/>
        <end position="23"/>
    </location>
</feature>
<dbReference type="AlphaFoldDB" id="A0A6G1IBY5"/>
<organism evidence="3 4">
    <name type="scientific">Trichodelitschia bisporula</name>
    <dbReference type="NCBI Taxonomy" id="703511"/>
    <lineage>
        <taxon>Eukaryota</taxon>
        <taxon>Fungi</taxon>
        <taxon>Dikarya</taxon>
        <taxon>Ascomycota</taxon>
        <taxon>Pezizomycotina</taxon>
        <taxon>Dothideomycetes</taxon>
        <taxon>Dothideomycetes incertae sedis</taxon>
        <taxon>Phaeotrichales</taxon>
        <taxon>Phaeotrichaceae</taxon>
        <taxon>Trichodelitschia</taxon>
    </lineage>
</organism>
<reference evidence="3" key="1">
    <citation type="journal article" date="2020" name="Stud. Mycol.">
        <title>101 Dothideomycetes genomes: a test case for predicting lifestyles and emergence of pathogens.</title>
        <authorList>
            <person name="Haridas S."/>
            <person name="Albert R."/>
            <person name="Binder M."/>
            <person name="Bloem J."/>
            <person name="Labutti K."/>
            <person name="Salamov A."/>
            <person name="Andreopoulos B."/>
            <person name="Baker S."/>
            <person name="Barry K."/>
            <person name="Bills G."/>
            <person name="Bluhm B."/>
            <person name="Cannon C."/>
            <person name="Castanera R."/>
            <person name="Culley D."/>
            <person name="Daum C."/>
            <person name="Ezra D."/>
            <person name="Gonzalez J."/>
            <person name="Henrissat B."/>
            <person name="Kuo A."/>
            <person name="Liang C."/>
            <person name="Lipzen A."/>
            <person name="Lutzoni F."/>
            <person name="Magnuson J."/>
            <person name="Mondo S."/>
            <person name="Nolan M."/>
            <person name="Ohm R."/>
            <person name="Pangilinan J."/>
            <person name="Park H.-J."/>
            <person name="Ramirez L."/>
            <person name="Alfaro M."/>
            <person name="Sun H."/>
            <person name="Tritt A."/>
            <person name="Yoshinaga Y."/>
            <person name="Zwiers L.-H."/>
            <person name="Turgeon B."/>
            <person name="Goodwin S."/>
            <person name="Spatafora J."/>
            <person name="Crous P."/>
            <person name="Grigoriev I."/>
        </authorList>
    </citation>
    <scope>NUCLEOTIDE SEQUENCE</scope>
    <source>
        <strain evidence="3">CBS 262.69</strain>
    </source>
</reference>
<dbReference type="EMBL" id="ML996687">
    <property type="protein sequence ID" value="KAF2405626.1"/>
    <property type="molecule type" value="Genomic_DNA"/>
</dbReference>
<keyword evidence="4" id="KW-1185">Reference proteome</keyword>
<dbReference type="Gene3D" id="3.40.50.1820">
    <property type="entry name" value="alpha/beta hydrolase"/>
    <property type="match status" value="1"/>
</dbReference>
<evidence type="ECO:0000256" key="1">
    <source>
        <dbReference type="SAM" id="MobiDB-lite"/>
    </source>
</evidence>
<protein>
    <submittedName>
        <fullName evidence="3">Alpha/beta-hydrolase</fullName>
    </submittedName>
</protein>
<dbReference type="InterPro" id="IPR029058">
    <property type="entry name" value="AB_hydrolase_fold"/>
</dbReference>
<dbReference type="Proteomes" id="UP000799640">
    <property type="component" value="Unassembled WGS sequence"/>
</dbReference>
<dbReference type="Pfam" id="PF01738">
    <property type="entry name" value="DLH"/>
    <property type="match status" value="1"/>
</dbReference>
<dbReference type="InterPro" id="IPR002925">
    <property type="entry name" value="Dienelactn_hydro"/>
</dbReference>
<dbReference type="PANTHER" id="PTHR17630:SF44">
    <property type="entry name" value="PROTEIN AIM2"/>
    <property type="match status" value="1"/>
</dbReference>
<name>A0A6G1IBY5_9PEZI</name>
<gene>
    <name evidence="3" type="ORF">EJ06DRAFT_552981</name>
</gene>
<proteinExistence type="predicted"/>
<evidence type="ECO:0000259" key="2">
    <source>
        <dbReference type="Pfam" id="PF01738"/>
    </source>
</evidence>